<protein>
    <submittedName>
        <fullName evidence="3">DNA primase (Bacterial type) (DnaG) (PDB:3B39) (PUBMED:28128549)</fullName>
    </submittedName>
</protein>
<gene>
    <name evidence="3" type="ORF">R83534S58_LOCUS690</name>
</gene>
<evidence type="ECO:0000259" key="2">
    <source>
        <dbReference type="Pfam" id="PF19898"/>
    </source>
</evidence>
<organism evidence="3 4">
    <name type="scientific">Commensalibacter papalotli</name>
    <name type="common">ex Botero et al. 2024</name>
    <dbReference type="NCBI Taxonomy" id="2972766"/>
    <lineage>
        <taxon>Bacteria</taxon>
        <taxon>Pseudomonadati</taxon>
        <taxon>Pseudomonadota</taxon>
        <taxon>Alphaproteobacteria</taxon>
        <taxon>Acetobacterales</taxon>
        <taxon>Acetobacteraceae</taxon>
    </lineage>
</organism>
<dbReference type="CDD" id="cd00188">
    <property type="entry name" value="TOPRIM"/>
    <property type="match status" value="1"/>
</dbReference>
<dbReference type="Proteomes" id="UP001154272">
    <property type="component" value="Unassembled WGS sequence"/>
</dbReference>
<dbReference type="EMBL" id="CAMXCH010000001">
    <property type="protein sequence ID" value="CAI3933640.1"/>
    <property type="molecule type" value="Genomic_DNA"/>
</dbReference>
<keyword evidence="4" id="KW-1185">Reference proteome</keyword>
<dbReference type="RefSeq" id="WP_282023486.1">
    <property type="nucleotide sequence ID" value="NZ_CAMXCH010000001.1"/>
</dbReference>
<feature type="domain" description="DUF6371" evidence="2">
    <location>
        <begin position="80"/>
        <end position="160"/>
    </location>
</feature>
<dbReference type="Pfam" id="PF19898">
    <property type="entry name" value="DUF6371"/>
    <property type="match status" value="1"/>
</dbReference>
<feature type="domain" description="DUF927" evidence="1">
    <location>
        <begin position="250"/>
        <end position="535"/>
    </location>
</feature>
<evidence type="ECO:0000259" key="1">
    <source>
        <dbReference type="Pfam" id="PF06048"/>
    </source>
</evidence>
<accession>A0ABM9HLD1</accession>
<evidence type="ECO:0000313" key="3">
    <source>
        <dbReference type="EMBL" id="CAI3933640.1"/>
    </source>
</evidence>
<reference evidence="3" key="1">
    <citation type="submission" date="2022-10" db="EMBL/GenBank/DDBJ databases">
        <authorList>
            <person name="Botero Cardona J."/>
        </authorList>
    </citation>
    <scope>NUCLEOTIDE SEQUENCE</scope>
    <source>
        <strain evidence="3">R-83534</strain>
    </source>
</reference>
<dbReference type="InterPro" id="IPR045951">
    <property type="entry name" value="DUF6371"/>
</dbReference>
<name>A0ABM9HLD1_9PROT</name>
<evidence type="ECO:0000313" key="4">
    <source>
        <dbReference type="Proteomes" id="UP001154272"/>
    </source>
</evidence>
<dbReference type="InterPro" id="IPR009270">
    <property type="entry name" value="DUF927"/>
</dbReference>
<dbReference type="Pfam" id="PF06048">
    <property type="entry name" value="DUF927"/>
    <property type="match status" value="1"/>
</dbReference>
<dbReference type="Gene3D" id="3.40.1360.10">
    <property type="match status" value="1"/>
</dbReference>
<comment type="caution">
    <text evidence="3">The sequence shown here is derived from an EMBL/GenBank/DDBJ whole genome shotgun (WGS) entry which is preliminary data.</text>
</comment>
<sequence>MLDKVNSPSICAEQELIWEPIIPASHEPKKPSFASKMWVYRDANNKPLMARLRIEKKDGKKDFLPMTYGHRVWIDKHGNKQDQTQWHFKEPNSVLPLYGLEILAQRPTDPILIVEGEKTTNTALILFPDYVVMTSQGGSQGANRNEWSVLKDKSIIIWPDHDQAGEEYASDLIEILYGIGIQSLRKVILPTNLPNGWDLADPVPQECLKEKQDKAANNEQPFTANEYLNRLLNNAHTIEKPIKIMMPSGYQMDKDGLYYTNPYKEDALPIKICDPFTILGATEDEYGANCGLYIAWTNQNSCTKHHYSIPRSLIHSNGNEIAATLEGKGLACLIAGRKLLLNFISQVKINILLRSTHKTGWHHLNNQALFMMPNGKVIGSTNNNLILQTGNIHQGQLFTQSGSLSDWQKQIGKYLVGNSRLIFFACASLAGCLLELTNITGGGLHLIGKSQSGKSTALFVAASIWGKGARDGQVRSWRHTGNGLEGIANETSDLCLILDEFGEASAKEIGDIIYMLANGIGKGRANQLGNARSVKTWRSLFLSSGEVTLDQKMAEDQRSSKMGQKVRFMEIPADAGANMGLFENIHAFKEAGLFASYLQTQSSKCYGTVGLAFIEALCKVSQRNEEHFKRELTNSIEQRTQELLSSHTTSKDGTIRTIAQRCALIEQAGLLAVEYQIFPFDQDMIRQSIEQCFKDWVNHNPNMQEHEEKQMILHIKHYLETHGANRFIDMTFADTDRTPHRVGYKKKNTNSVFDYLILAQNWEKEVCKGFNAKEIAKALKKQDLLECKETMRPSYKLTIPTMGLTRIYHIKASIMEYE</sequence>
<proteinExistence type="predicted"/>